<dbReference type="GO" id="GO:0003677">
    <property type="term" value="F:DNA binding"/>
    <property type="evidence" value="ECO:0007669"/>
    <property type="project" value="InterPro"/>
</dbReference>
<evidence type="ECO:0000313" key="6">
    <source>
        <dbReference type="EMBL" id="TWP52519.1"/>
    </source>
</evidence>
<dbReference type="InterPro" id="IPR036322">
    <property type="entry name" value="WD40_repeat_dom_sf"/>
</dbReference>
<dbReference type="EMBL" id="VOBR01000005">
    <property type="protein sequence ID" value="TWP52519.1"/>
    <property type="molecule type" value="Genomic_DNA"/>
</dbReference>
<dbReference type="Pfam" id="PF20703">
    <property type="entry name" value="nSTAND1"/>
    <property type="match status" value="1"/>
</dbReference>
<dbReference type="SUPFAM" id="SSF50978">
    <property type="entry name" value="WD40 repeat-like"/>
    <property type="match status" value="1"/>
</dbReference>
<feature type="region of interest" description="Disordered" evidence="3">
    <location>
        <begin position="606"/>
        <end position="636"/>
    </location>
</feature>
<dbReference type="Proteomes" id="UP000316639">
    <property type="component" value="Unassembled WGS sequence"/>
</dbReference>
<keyword evidence="2" id="KW-0677">Repeat</keyword>
<dbReference type="InterPro" id="IPR027417">
    <property type="entry name" value="P-loop_NTPase"/>
</dbReference>
<dbReference type="CDD" id="cd00093">
    <property type="entry name" value="HTH_XRE"/>
    <property type="match status" value="1"/>
</dbReference>
<dbReference type="SMART" id="SM00530">
    <property type="entry name" value="HTH_XRE"/>
    <property type="match status" value="1"/>
</dbReference>
<evidence type="ECO:0000256" key="1">
    <source>
        <dbReference type="ARBA" id="ARBA00022574"/>
    </source>
</evidence>
<keyword evidence="4" id="KW-1133">Transmembrane helix</keyword>
<dbReference type="Gene3D" id="3.40.50.300">
    <property type="entry name" value="P-loop containing nucleotide triphosphate hydrolases"/>
    <property type="match status" value="1"/>
</dbReference>
<dbReference type="AlphaFoldDB" id="A0A563EXX6"/>
<accession>A0A563EXX6</accession>
<dbReference type="InterPro" id="IPR001680">
    <property type="entry name" value="WD40_rpt"/>
</dbReference>
<dbReference type="OrthoDB" id="192618at2"/>
<evidence type="ECO:0000313" key="7">
    <source>
        <dbReference type="Proteomes" id="UP000316639"/>
    </source>
</evidence>
<protein>
    <submittedName>
        <fullName evidence="6">Helix-turn-helix domain-containing protein</fullName>
    </submittedName>
</protein>
<feature type="compositionally biased region" description="Pro residues" evidence="3">
    <location>
        <begin position="611"/>
        <end position="636"/>
    </location>
</feature>
<organism evidence="6 7">
    <name type="scientific">Lentzea tibetensis</name>
    <dbReference type="NCBI Taxonomy" id="2591470"/>
    <lineage>
        <taxon>Bacteria</taxon>
        <taxon>Bacillati</taxon>
        <taxon>Actinomycetota</taxon>
        <taxon>Actinomycetes</taxon>
        <taxon>Pseudonocardiales</taxon>
        <taxon>Pseudonocardiaceae</taxon>
        <taxon>Lentzea</taxon>
    </lineage>
</organism>
<reference evidence="6 7" key="1">
    <citation type="submission" date="2019-07" db="EMBL/GenBank/DDBJ databases">
        <title>Lentzea xizangensis sp. nov., isolated from Qinghai-Tibetan Plateau Soils.</title>
        <authorList>
            <person name="Huang J."/>
        </authorList>
    </citation>
    <scope>NUCLEOTIDE SEQUENCE [LARGE SCALE GENOMIC DNA]</scope>
    <source>
        <strain evidence="6 7">FXJ1.1311</strain>
    </source>
</reference>
<dbReference type="SUPFAM" id="SSF52540">
    <property type="entry name" value="P-loop containing nucleoside triphosphate hydrolases"/>
    <property type="match status" value="1"/>
</dbReference>
<evidence type="ECO:0000256" key="3">
    <source>
        <dbReference type="SAM" id="MobiDB-lite"/>
    </source>
</evidence>
<evidence type="ECO:0000259" key="5">
    <source>
        <dbReference type="SMART" id="SM00530"/>
    </source>
</evidence>
<dbReference type="SUPFAM" id="SSF47413">
    <property type="entry name" value="lambda repressor-like DNA-binding domains"/>
    <property type="match status" value="1"/>
</dbReference>
<dbReference type="PANTHER" id="PTHR44129">
    <property type="entry name" value="WD REPEAT-CONTAINING PROTEIN POP1"/>
    <property type="match status" value="1"/>
</dbReference>
<evidence type="ECO:0000256" key="4">
    <source>
        <dbReference type="SAM" id="Phobius"/>
    </source>
</evidence>
<dbReference type="RefSeq" id="WP_146350575.1">
    <property type="nucleotide sequence ID" value="NZ_VOBR01000005.1"/>
</dbReference>
<dbReference type="InterPro" id="IPR001387">
    <property type="entry name" value="Cro/C1-type_HTH"/>
</dbReference>
<comment type="caution">
    <text evidence="6">The sequence shown here is derived from an EMBL/GenBank/DDBJ whole genome shotgun (WGS) entry which is preliminary data.</text>
</comment>
<feature type="transmembrane region" description="Helical" evidence="4">
    <location>
        <begin position="302"/>
        <end position="325"/>
    </location>
</feature>
<dbReference type="InterPro" id="IPR010982">
    <property type="entry name" value="Lambda_DNA-bd_dom_sf"/>
</dbReference>
<dbReference type="InterPro" id="IPR015943">
    <property type="entry name" value="WD40/YVTN_repeat-like_dom_sf"/>
</dbReference>
<dbReference type="SMART" id="SM00320">
    <property type="entry name" value="WD40"/>
    <property type="match status" value="4"/>
</dbReference>
<dbReference type="Pfam" id="PF13560">
    <property type="entry name" value="HTH_31"/>
    <property type="match status" value="1"/>
</dbReference>
<dbReference type="Gene3D" id="2.130.10.10">
    <property type="entry name" value="YVTN repeat-like/Quinoprotein amine dehydrogenase"/>
    <property type="match status" value="1"/>
</dbReference>
<keyword evidence="1" id="KW-0853">WD repeat</keyword>
<keyword evidence="4" id="KW-0472">Membrane</keyword>
<keyword evidence="4" id="KW-0812">Transmembrane</keyword>
<feature type="domain" description="HTH cro/C1-type" evidence="5">
    <location>
        <begin position="21"/>
        <end position="77"/>
    </location>
</feature>
<sequence length="919" mass="99368">MPRSERPLEADGSPLTQFAEALRALRQQVGGPPYRELARRAGYSAATLSDAAGGRRLPSLDVTLAFVGACDGDGAEWERRWHELAATLNAVPISHDGDTTESPYAGLAAFGTDDADRFFGRERLSDDLLARLRKDRFITVFGASGSGKSSLLRAGVAARLTGPVVLLTPGEHPLERCAAQLPDVPAGSLDADPRNLQLVLRQALTDFPDGTELVLVVDQFEEVFTLCRDADERGRFIAALAAASEVCRVVVGVRADFYAHCAGYQELVESAHVTVGPMTPDELRRAIVQPAAAVGCKVENALLAHLVATVHGSAGVLPLLSHALLETWRRRQGTTLTLAAFQASGGIDGALAKTAETVYDELDSRQRVIARNLFRRLAAPGDGTEDTKRRIGVDELDDDADLLVVLDRLTAARLLVRDHDGVEITHEALIRAWPRLLEWLNSDRDGLRAHRQLTEAARQWEALDRDQSLLFRGTRLALTRDAVGEAELNEGEQAFLAASTGAQDAEEALARKRTRRLRQLVALLTAVVVLLGVAVFVAVDAQRTAVRERNVAVSRKAIQDAELLRADDSLLAEQVSLAAYRLVSSREAANGLLSAFASNSRLPNGLADNPLPEPWTPPPTSAPPPTEGQPPAPPLLRPEDILYQVRSEYAVVAVSPDLMRMATASDVVRLWNGVCQSAKCELGSIDTKADRLALQPGNRVLAISIGQSTRLWDISDPAKPKWLKEFMHDAQWAAFSTDGRIVATGGENSPVALWSMENPAEPRRLGFLPLSTGDNGAAFGPGTLVATTSDDGTLSLYDVQNPGRAQSVATATRFPGSYRLPVFSADGGKVAAASGDRSATVWSINEHRQLEEVGDLQSRADLTALSFPSGELLRGHGRGTETAWALDIEKVARYICDRDGGELRQWDRFFPGVPRFSYC</sequence>
<proteinExistence type="predicted"/>
<evidence type="ECO:0000256" key="2">
    <source>
        <dbReference type="ARBA" id="ARBA00022737"/>
    </source>
</evidence>
<feature type="transmembrane region" description="Helical" evidence="4">
    <location>
        <begin position="520"/>
        <end position="539"/>
    </location>
</feature>
<gene>
    <name evidence="6" type="ORF">FKR81_09345</name>
</gene>
<dbReference type="InterPro" id="IPR050349">
    <property type="entry name" value="WD_LIS1/nudF_dynein_reg"/>
</dbReference>
<dbReference type="InterPro" id="IPR049052">
    <property type="entry name" value="nSTAND1"/>
</dbReference>
<name>A0A563EXX6_9PSEU</name>
<dbReference type="Gene3D" id="1.10.260.40">
    <property type="entry name" value="lambda repressor-like DNA-binding domains"/>
    <property type="match status" value="1"/>
</dbReference>
<keyword evidence="7" id="KW-1185">Reference proteome</keyword>